<evidence type="ECO:0000313" key="2">
    <source>
        <dbReference type="WBParaSite" id="PS1159_v2.g10302.t1"/>
    </source>
</evidence>
<sequence length="97" mass="11113">MKFFSGLSKENDLKAMNSRVFNYLCVVIFILGLTVSVMCEEEEPKRGSALLSRYGRAVLSRYGKRSGFPLMNQNKGEYDVLLCRKIYGDMMQCIPQK</sequence>
<evidence type="ECO:0000313" key="1">
    <source>
        <dbReference type="Proteomes" id="UP000887580"/>
    </source>
</evidence>
<organism evidence="1 2">
    <name type="scientific">Panagrolaimus sp. PS1159</name>
    <dbReference type="NCBI Taxonomy" id="55785"/>
    <lineage>
        <taxon>Eukaryota</taxon>
        <taxon>Metazoa</taxon>
        <taxon>Ecdysozoa</taxon>
        <taxon>Nematoda</taxon>
        <taxon>Chromadorea</taxon>
        <taxon>Rhabditida</taxon>
        <taxon>Tylenchina</taxon>
        <taxon>Panagrolaimomorpha</taxon>
        <taxon>Panagrolaimoidea</taxon>
        <taxon>Panagrolaimidae</taxon>
        <taxon>Panagrolaimus</taxon>
    </lineage>
</organism>
<dbReference type="WBParaSite" id="PS1159_v2.g10302.t1">
    <property type="protein sequence ID" value="PS1159_v2.g10302.t1"/>
    <property type="gene ID" value="PS1159_v2.g10302"/>
</dbReference>
<reference evidence="2" key="1">
    <citation type="submission" date="2022-11" db="UniProtKB">
        <authorList>
            <consortium name="WormBaseParasite"/>
        </authorList>
    </citation>
    <scope>IDENTIFICATION</scope>
</reference>
<protein>
    <submittedName>
        <fullName evidence="2">Uncharacterized protein</fullName>
    </submittedName>
</protein>
<proteinExistence type="predicted"/>
<name>A0AC35ES49_9BILA</name>
<accession>A0AC35ES49</accession>
<dbReference type="Proteomes" id="UP000887580">
    <property type="component" value="Unplaced"/>
</dbReference>